<keyword evidence="2" id="KW-1003">Cell membrane</keyword>
<dbReference type="PANTHER" id="PTHR34187:SF2">
    <property type="entry name" value="DUF202 DOMAIN-CONTAINING PROTEIN"/>
    <property type="match status" value="1"/>
</dbReference>
<keyword evidence="9" id="KW-1185">Reference proteome</keyword>
<reference evidence="8 9" key="1">
    <citation type="submission" date="2018-03" db="EMBL/GenBank/DDBJ databases">
        <authorList>
            <person name="Guldener U."/>
        </authorList>
    </citation>
    <scope>NUCLEOTIDE SEQUENCE [LARGE SCALE GENOMIC DNA]</scope>
    <source>
        <strain evidence="8 9">NBRC100155</strain>
    </source>
</reference>
<feature type="transmembrane region" description="Helical" evidence="6">
    <location>
        <begin position="154"/>
        <end position="172"/>
    </location>
</feature>
<evidence type="ECO:0000313" key="8">
    <source>
        <dbReference type="EMBL" id="SPO20172.1"/>
    </source>
</evidence>
<comment type="subcellular location">
    <subcellularLocation>
        <location evidence="1">Cell membrane</location>
        <topology evidence="1">Multi-pass membrane protein</topology>
    </subcellularLocation>
</comment>
<evidence type="ECO:0000259" key="7">
    <source>
        <dbReference type="Pfam" id="PF02656"/>
    </source>
</evidence>
<sequence length="176" mass="18995">MSSIVRPVKEALNRVHGAFSLELQNEGSVARDHLASERTFLAWLRTSLSLVSIGIAVTQLFQLPSLVGTPDAKRLNPNYLDFQGDPIVDWDENAPHILLSQRLASIAKLGKPLGGSFILLGVTALVLGCYRYFAVQATLVRGKFIPSRVGISMIAFLVGALVVAATAVILAGRHTY</sequence>
<dbReference type="Proteomes" id="UP000324022">
    <property type="component" value="Unassembled WGS sequence"/>
</dbReference>
<evidence type="ECO:0000256" key="3">
    <source>
        <dbReference type="ARBA" id="ARBA00022692"/>
    </source>
</evidence>
<dbReference type="InterPro" id="IPR003807">
    <property type="entry name" value="DUF202"/>
</dbReference>
<feature type="domain" description="DUF202" evidence="7">
    <location>
        <begin position="31"/>
        <end position="136"/>
    </location>
</feature>
<keyword evidence="4 6" id="KW-1133">Transmembrane helix</keyword>
<evidence type="ECO:0000256" key="6">
    <source>
        <dbReference type="SAM" id="Phobius"/>
    </source>
</evidence>
<name>A0A5C3DQ15_9BASI</name>
<evidence type="ECO:0000256" key="1">
    <source>
        <dbReference type="ARBA" id="ARBA00004651"/>
    </source>
</evidence>
<dbReference type="GO" id="GO:0005886">
    <property type="term" value="C:plasma membrane"/>
    <property type="evidence" value="ECO:0007669"/>
    <property type="project" value="UniProtKB-SubCell"/>
</dbReference>
<feature type="transmembrane region" description="Helical" evidence="6">
    <location>
        <begin position="113"/>
        <end position="133"/>
    </location>
</feature>
<dbReference type="OrthoDB" id="199599at2759"/>
<evidence type="ECO:0000256" key="2">
    <source>
        <dbReference type="ARBA" id="ARBA00022475"/>
    </source>
</evidence>
<gene>
    <name evidence="8" type="ORF">UTRI_00565_B</name>
</gene>
<dbReference type="EMBL" id="OOIN01000001">
    <property type="protein sequence ID" value="SPO20172.1"/>
    <property type="molecule type" value="Genomic_DNA"/>
</dbReference>
<evidence type="ECO:0000313" key="9">
    <source>
        <dbReference type="Proteomes" id="UP000324022"/>
    </source>
</evidence>
<evidence type="ECO:0000256" key="4">
    <source>
        <dbReference type="ARBA" id="ARBA00022989"/>
    </source>
</evidence>
<keyword evidence="5 6" id="KW-0472">Membrane</keyword>
<proteinExistence type="predicted"/>
<accession>A0A5C3DQ15</accession>
<feature type="transmembrane region" description="Helical" evidence="6">
    <location>
        <begin position="40"/>
        <end position="61"/>
    </location>
</feature>
<organism evidence="8 9">
    <name type="scientific">Ustilago trichophora</name>
    <dbReference type="NCBI Taxonomy" id="86804"/>
    <lineage>
        <taxon>Eukaryota</taxon>
        <taxon>Fungi</taxon>
        <taxon>Dikarya</taxon>
        <taxon>Basidiomycota</taxon>
        <taxon>Ustilaginomycotina</taxon>
        <taxon>Ustilaginomycetes</taxon>
        <taxon>Ustilaginales</taxon>
        <taxon>Ustilaginaceae</taxon>
        <taxon>Ustilago</taxon>
    </lineage>
</organism>
<dbReference type="AlphaFoldDB" id="A0A5C3DQ15"/>
<keyword evidence="3 6" id="KW-0812">Transmembrane</keyword>
<dbReference type="InterPro" id="IPR052053">
    <property type="entry name" value="IM_YidH-like"/>
</dbReference>
<evidence type="ECO:0000256" key="5">
    <source>
        <dbReference type="ARBA" id="ARBA00023136"/>
    </source>
</evidence>
<dbReference type="PANTHER" id="PTHR34187">
    <property type="entry name" value="FGR18P"/>
    <property type="match status" value="1"/>
</dbReference>
<protein>
    <recommendedName>
        <fullName evidence="7">DUF202 domain-containing protein</fullName>
    </recommendedName>
</protein>
<dbReference type="Pfam" id="PF02656">
    <property type="entry name" value="DUF202"/>
    <property type="match status" value="1"/>
</dbReference>